<dbReference type="Proteomes" id="UP000315200">
    <property type="component" value="Unassembled WGS sequence"/>
</dbReference>
<reference evidence="1 2" key="1">
    <citation type="submission" date="2019-06" db="EMBL/GenBank/DDBJ databases">
        <title>Draft genome sequence of [Clostridium] clostridioforme NBRC 113352.</title>
        <authorList>
            <person name="Miura T."/>
            <person name="Furukawa M."/>
            <person name="Shimamura M."/>
            <person name="Ohyama Y."/>
            <person name="Yamazoe A."/>
            <person name="Kawasaki H."/>
        </authorList>
    </citation>
    <scope>NUCLEOTIDE SEQUENCE [LARGE SCALE GENOMIC DNA]</scope>
    <source>
        <strain evidence="1 2">NBRC 113352</strain>
    </source>
</reference>
<evidence type="ECO:0000313" key="1">
    <source>
        <dbReference type="EMBL" id="GEA34671.1"/>
    </source>
</evidence>
<accession>A0A829W621</accession>
<evidence type="ECO:0000313" key="2">
    <source>
        <dbReference type="Proteomes" id="UP000315200"/>
    </source>
</evidence>
<gene>
    <name evidence="1" type="ORF">Ccl03g_03840</name>
</gene>
<organism evidence="1 2">
    <name type="scientific">Enterocloster clostridioformis</name>
    <dbReference type="NCBI Taxonomy" id="1531"/>
    <lineage>
        <taxon>Bacteria</taxon>
        <taxon>Bacillati</taxon>
        <taxon>Bacillota</taxon>
        <taxon>Clostridia</taxon>
        <taxon>Lachnospirales</taxon>
        <taxon>Lachnospiraceae</taxon>
        <taxon>Enterocloster</taxon>
    </lineage>
</organism>
<dbReference type="EMBL" id="BJLB01000001">
    <property type="protein sequence ID" value="GEA34671.1"/>
    <property type="molecule type" value="Genomic_DNA"/>
</dbReference>
<protein>
    <submittedName>
        <fullName evidence="1">Uncharacterized protein</fullName>
    </submittedName>
</protein>
<sequence>MGIGSPGSKIASAPIRRIMAMDYLVDVIQNILARADDILDVFKVVRKNSLEDVLFIHKNILQ</sequence>
<name>A0A829W621_9FIRM</name>
<comment type="caution">
    <text evidence="1">The sequence shown here is derived from an EMBL/GenBank/DDBJ whole genome shotgun (WGS) entry which is preliminary data.</text>
</comment>
<dbReference type="AlphaFoldDB" id="A0A829W621"/>
<proteinExistence type="predicted"/>